<dbReference type="SUPFAM" id="SSF53756">
    <property type="entry name" value="UDP-Glycosyltransferase/glycogen phosphorylase"/>
    <property type="match status" value="1"/>
</dbReference>
<dbReference type="PANTHER" id="PTHR46401">
    <property type="entry name" value="GLYCOSYLTRANSFERASE WBBK-RELATED"/>
    <property type="match status" value="1"/>
</dbReference>
<dbReference type="HOGENOM" id="CLU_921801_0_0_1"/>
<evidence type="ECO:0000313" key="4">
    <source>
        <dbReference type="EMBL" id="ESA05524.1"/>
    </source>
</evidence>
<evidence type="ECO:0000256" key="2">
    <source>
        <dbReference type="ARBA" id="ARBA00022679"/>
    </source>
</evidence>
<dbReference type="GO" id="GO:0016757">
    <property type="term" value="F:glycosyltransferase activity"/>
    <property type="evidence" value="ECO:0007669"/>
    <property type="project" value="UniProtKB-KW"/>
</dbReference>
<dbReference type="EMBL" id="KE392301">
    <property type="protein sequence ID" value="ESA05524.1"/>
    <property type="molecule type" value="Genomic_DNA"/>
</dbReference>
<protein>
    <recommendedName>
        <fullName evidence="3">Glycosyl transferase family 1 domain-containing protein</fullName>
    </recommendedName>
</protein>
<keyword evidence="2" id="KW-0808">Transferase</keyword>
<dbReference type="InterPro" id="IPR001296">
    <property type="entry name" value="Glyco_trans_1"/>
</dbReference>
<keyword evidence="1" id="KW-0328">Glycosyltransferase</keyword>
<dbReference type="Pfam" id="PF00534">
    <property type="entry name" value="Glycos_transf_1"/>
    <property type="match status" value="1"/>
</dbReference>
<organism evidence="4">
    <name type="scientific">Rhizophagus irregularis (strain DAOM 181602 / DAOM 197198 / MUCL 43194)</name>
    <name type="common">Arbuscular mycorrhizal fungus</name>
    <name type="synonym">Glomus intraradices</name>
    <dbReference type="NCBI Taxonomy" id="747089"/>
    <lineage>
        <taxon>Eukaryota</taxon>
        <taxon>Fungi</taxon>
        <taxon>Fungi incertae sedis</taxon>
        <taxon>Mucoromycota</taxon>
        <taxon>Glomeromycotina</taxon>
        <taxon>Glomeromycetes</taxon>
        <taxon>Glomerales</taxon>
        <taxon>Glomeraceae</taxon>
        <taxon>Rhizophagus</taxon>
    </lineage>
</organism>
<accession>U9TBJ1</accession>
<dbReference type="PANTHER" id="PTHR46401:SF2">
    <property type="entry name" value="GLYCOSYLTRANSFERASE WBBK-RELATED"/>
    <property type="match status" value="1"/>
</dbReference>
<dbReference type="Gene3D" id="3.40.50.2000">
    <property type="entry name" value="Glycogen Phosphorylase B"/>
    <property type="match status" value="1"/>
</dbReference>
<evidence type="ECO:0000259" key="3">
    <source>
        <dbReference type="Pfam" id="PF00534"/>
    </source>
</evidence>
<dbReference type="AlphaFoldDB" id="U9TBJ1"/>
<gene>
    <name evidence="4" type="ORF">GLOINDRAFT_35423</name>
</gene>
<sequence length="302" mass="34517">MNTKKIFLDISPMQELSYTGIPKVAMELARYGLTQDDVVFFWDDYIIPRYIVEELVNNQSGVFLHTIANESITLEPLVGSVAECEKSIGLFPNVMTRFFFDRHAQIIHDLVFITSPEYHHQDTIRHHGTTILRDSGLSDALICVSQSTAYDVKHYLQPNTKNIYVASLGAHIPTKTKLTSVFETITERFVLVMGTVEPRKNIELALQYLSQNRDCLNDYAFVFCGKDGWLISFDELIGKYNLVNEVARGRILRLPYVSEELKWDLLTKASLLLFPSYYEGFGLPVIEALPAERQFSPRAHQV</sequence>
<feature type="domain" description="Glycosyl transferase family 1" evidence="3">
    <location>
        <begin position="186"/>
        <end position="289"/>
    </location>
</feature>
<proteinExistence type="predicted"/>
<reference evidence="4" key="1">
    <citation type="submission" date="2013-07" db="EMBL/GenBank/DDBJ databases">
        <title>The genome of an arbuscular mycorrhizal fungus provides insights into the evolution of the oldest plant symbiosis.</title>
        <authorList>
            <consortium name="DOE Joint Genome Institute"/>
            <person name="Tisserant E."/>
            <person name="Malbreil M."/>
            <person name="Kuo A."/>
            <person name="Kohler A."/>
            <person name="Symeonidi A."/>
            <person name="Balestrini R."/>
            <person name="Charron P."/>
            <person name="Duensing N."/>
            <person name="Frei-dit-Frey N."/>
            <person name="Gianinazzi-Pearson V."/>
            <person name="Gilbert B."/>
            <person name="Handa Y."/>
            <person name="Hijri M."/>
            <person name="Kaul R."/>
            <person name="Kawaguchi M."/>
            <person name="Krajinski F."/>
            <person name="Lammers P."/>
            <person name="Lapierre D."/>
            <person name="Masclaux F.G."/>
            <person name="Murat C."/>
            <person name="Morin E."/>
            <person name="Ndikumana S."/>
            <person name="Pagni M."/>
            <person name="Petitpierre D."/>
            <person name="Requena N."/>
            <person name="Rosikiewicz P."/>
            <person name="Riley R."/>
            <person name="Saito K."/>
            <person name="San Clemente H."/>
            <person name="Shapiro H."/>
            <person name="van Tuinen D."/>
            <person name="Becard G."/>
            <person name="Bonfante P."/>
            <person name="Paszkowski U."/>
            <person name="Shachar-Hill Y."/>
            <person name="Young J.P."/>
            <person name="Sanders I.R."/>
            <person name="Henrissat B."/>
            <person name="Rensing S.A."/>
            <person name="Grigoriev I.V."/>
            <person name="Corradi N."/>
            <person name="Roux C."/>
            <person name="Martin F."/>
        </authorList>
    </citation>
    <scope>NUCLEOTIDE SEQUENCE</scope>
    <source>
        <strain evidence="4">DAOM 197198</strain>
    </source>
</reference>
<name>U9TBJ1_RHIID</name>
<evidence type="ECO:0000256" key="1">
    <source>
        <dbReference type="ARBA" id="ARBA00022676"/>
    </source>
</evidence>